<dbReference type="InterPro" id="IPR036271">
    <property type="entry name" value="Tet_transcr_reg_TetR-rel_C_sf"/>
</dbReference>
<protein>
    <submittedName>
        <fullName evidence="6">AcrR family transcriptional regulator</fullName>
    </submittedName>
</protein>
<keyword evidence="1" id="KW-0805">Transcription regulation</keyword>
<evidence type="ECO:0000259" key="5">
    <source>
        <dbReference type="PROSITE" id="PS50977"/>
    </source>
</evidence>
<dbReference type="Gene3D" id="1.10.10.60">
    <property type="entry name" value="Homeodomain-like"/>
    <property type="match status" value="1"/>
</dbReference>
<evidence type="ECO:0000313" key="6">
    <source>
        <dbReference type="EMBL" id="MDP9869028.1"/>
    </source>
</evidence>
<evidence type="ECO:0000256" key="4">
    <source>
        <dbReference type="PROSITE-ProRule" id="PRU00335"/>
    </source>
</evidence>
<reference evidence="6 7" key="1">
    <citation type="submission" date="2023-07" db="EMBL/GenBank/DDBJ databases">
        <title>Sequencing the genomes of 1000 actinobacteria strains.</title>
        <authorList>
            <person name="Klenk H.-P."/>
        </authorList>
    </citation>
    <scope>NUCLEOTIDE SEQUENCE [LARGE SCALE GENOMIC DNA]</scope>
    <source>
        <strain evidence="6 7">DSM 44109</strain>
    </source>
</reference>
<comment type="caution">
    <text evidence="6">The sequence shown here is derived from an EMBL/GenBank/DDBJ whole genome shotgun (WGS) entry which is preliminary data.</text>
</comment>
<sequence length="203" mass="22362">MSDGEIQRRPGGRAVRVRQAVLDAALEALIEGGTIKFSFADVAKRAGVNETSIYRRWRTRENLLTDTLLAASDRRIPVPDTGSVREDLRIFATLVTDYLNSPLGAVFARVAVIPVEDPEMAEAREMFWRSRIELAAVMIERGVTRGELRAGIDPRVALEALIAPLHSRVLLLQEPLGEELPRVLADLVLDGLGARDNDTAPKT</sequence>
<evidence type="ECO:0000256" key="3">
    <source>
        <dbReference type="ARBA" id="ARBA00023163"/>
    </source>
</evidence>
<dbReference type="EMBL" id="JAUSRB010000002">
    <property type="protein sequence ID" value="MDP9869028.1"/>
    <property type="molecule type" value="Genomic_DNA"/>
</dbReference>
<dbReference type="PRINTS" id="PR00455">
    <property type="entry name" value="HTHTETR"/>
</dbReference>
<dbReference type="PROSITE" id="PS50977">
    <property type="entry name" value="HTH_TETR_2"/>
    <property type="match status" value="1"/>
</dbReference>
<dbReference type="InterPro" id="IPR011075">
    <property type="entry name" value="TetR_C"/>
</dbReference>
<evidence type="ECO:0000313" key="7">
    <source>
        <dbReference type="Proteomes" id="UP001230426"/>
    </source>
</evidence>
<keyword evidence="7" id="KW-1185">Reference proteome</keyword>
<dbReference type="Pfam" id="PF16859">
    <property type="entry name" value="TetR_C_11"/>
    <property type="match status" value="1"/>
</dbReference>
<dbReference type="PANTHER" id="PTHR30055:SF148">
    <property type="entry name" value="TETR-FAMILY TRANSCRIPTIONAL REGULATOR"/>
    <property type="match status" value="1"/>
</dbReference>
<dbReference type="InterPro" id="IPR001647">
    <property type="entry name" value="HTH_TetR"/>
</dbReference>
<dbReference type="InterPro" id="IPR050109">
    <property type="entry name" value="HTH-type_TetR-like_transc_reg"/>
</dbReference>
<dbReference type="InterPro" id="IPR009057">
    <property type="entry name" value="Homeodomain-like_sf"/>
</dbReference>
<feature type="domain" description="HTH tetR-type" evidence="5">
    <location>
        <begin position="15"/>
        <end position="75"/>
    </location>
</feature>
<keyword evidence="3" id="KW-0804">Transcription</keyword>
<dbReference type="Pfam" id="PF00440">
    <property type="entry name" value="TetR_N"/>
    <property type="match status" value="1"/>
</dbReference>
<dbReference type="Proteomes" id="UP001230426">
    <property type="component" value="Unassembled WGS sequence"/>
</dbReference>
<proteinExistence type="predicted"/>
<evidence type="ECO:0000256" key="2">
    <source>
        <dbReference type="ARBA" id="ARBA00023125"/>
    </source>
</evidence>
<dbReference type="SUPFAM" id="SSF46689">
    <property type="entry name" value="Homeodomain-like"/>
    <property type="match status" value="1"/>
</dbReference>
<dbReference type="RefSeq" id="WP_306872487.1">
    <property type="nucleotide sequence ID" value="NZ_JAUSRB010000002.1"/>
</dbReference>
<name>A0ABT9RIB9_9ACTN</name>
<organism evidence="6 7">
    <name type="scientific">Streptosporangium brasiliense</name>
    <dbReference type="NCBI Taxonomy" id="47480"/>
    <lineage>
        <taxon>Bacteria</taxon>
        <taxon>Bacillati</taxon>
        <taxon>Actinomycetota</taxon>
        <taxon>Actinomycetes</taxon>
        <taxon>Streptosporangiales</taxon>
        <taxon>Streptosporangiaceae</taxon>
        <taxon>Streptosporangium</taxon>
    </lineage>
</organism>
<dbReference type="SUPFAM" id="SSF48498">
    <property type="entry name" value="Tetracyclin repressor-like, C-terminal domain"/>
    <property type="match status" value="1"/>
</dbReference>
<dbReference type="PANTHER" id="PTHR30055">
    <property type="entry name" value="HTH-TYPE TRANSCRIPTIONAL REGULATOR RUTR"/>
    <property type="match status" value="1"/>
</dbReference>
<accession>A0ABT9RIB9</accession>
<evidence type="ECO:0000256" key="1">
    <source>
        <dbReference type="ARBA" id="ARBA00023015"/>
    </source>
</evidence>
<keyword evidence="2 4" id="KW-0238">DNA-binding</keyword>
<dbReference type="Gene3D" id="1.10.357.10">
    <property type="entry name" value="Tetracycline Repressor, domain 2"/>
    <property type="match status" value="1"/>
</dbReference>
<gene>
    <name evidence="6" type="ORF">J2S55_008294</name>
</gene>
<feature type="DNA-binding region" description="H-T-H motif" evidence="4">
    <location>
        <begin position="38"/>
        <end position="57"/>
    </location>
</feature>